<comment type="pathway">
    <text evidence="6">Protein modification; protein ubiquitination.</text>
</comment>
<protein>
    <recommendedName>
        <fullName evidence="6">E3 ubiquitin protein ligase</fullName>
        <ecNumber evidence="6">2.3.2.27</ecNumber>
    </recommendedName>
</protein>
<dbReference type="PANTHER" id="PTHR23163">
    <property type="entry name" value="RING FINGER PROTEIN-RELATED"/>
    <property type="match status" value="1"/>
</dbReference>
<dbReference type="EC" id="2.3.2.27" evidence="6"/>
<dbReference type="GO" id="GO:0005634">
    <property type="term" value="C:nucleus"/>
    <property type="evidence" value="ECO:0007669"/>
    <property type="project" value="UniProtKB-SubCell"/>
</dbReference>
<accession>A0A2P2K268</accession>
<evidence type="ECO:0000256" key="5">
    <source>
        <dbReference type="ARBA" id="ARBA00023242"/>
    </source>
</evidence>
<keyword evidence="3 6" id="KW-0863">Zinc-finger</keyword>
<organism evidence="8">
    <name type="scientific">Rhizophora mucronata</name>
    <name type="common">Asiatic mangrove</name>
    <dbReference type="NCBI Taxonomy" id="61149"/>
    <lineage>
        <taxon>Eukaryota</taxon>
        <taxon>Viridiplantae</taxon>
        <taxon>Streptophyta</taxon>
        <taxon>Embryophyta</taxon>
        <taxon>Tracheophyta</taxon>
        <taxon>Spermatophyta</taxon>
        <taxon>Magnoliopsida</taxon>
        <taxon>eudicotyledons</taxon>
        <taxon>Gunneridae</taxon>
        <taxon>Pentapetalae</taxon>
        <taxon>rosids</taxon>
        <taxon>fabids</taxon>
        <taxon>Malpighiales</taxon>
        <taxon>Rhizophoraceae</taxon>
        <taxon>Rhizophora</taxon>
    </lineage>
</organism>
<evidence type="ECO:0000256" key="4">
    <source>
        <dbReference type="ARBA" id="ARBA00022833"/>
    </source>
</evidence>
<evidence type="ECO:0000256" key="6">
    <source>
        <dbReference type="RuleBase" id="RU365038"/>
    </source>
</evidence>
<comment type="catalytic activity">
    <reaction evidence="6">
        <text>S-ubiquitinyl-[E2 ubiquitin-conjugating enzyme]-L-cysteine + [acceptor protein]-L-lysine = [E2 ubiquitin-conjugating enzyme]-L-cysteine + N(6)-ubiquitinyl-[acceptor protein]-L-lysine.</text>
        <dbReference type="EC" id="2.3.2.27"/>
    </reaction>
</comment>
<evidence type="ECO:0000256" key="1">
    <source>
        <dbReference type="ARBA" id="ARBA00004123"/>
    </source>
</evidence>
<sequence length="109" mass="12944">MQTQNQQLLQQITERDDYNIKLVLEGVRARQLWNSLLMEKRVVEREIQQSNVSLDFYNIKSARLSDQKHLLDVTRASDQARESLDALQSKIERSQMTLLELQIETERER</sequence>
<dbReference type="GO" id="GO:0008270">
    <property type="term" value="F:zinc ion binding"/>
    <property type="evidence" value="ECO:0007669"/>
    <property type="project" value="UniProtKB-KW"/>
</dbReference>
<keyword evidence="5 6" id="KW-0539">Nucleus</keyword>
<feature type="coiled-coil region" evidence="7">
    <location>
        <begin position="77"/>
        <end position="104"/>
    </location>
</feature>
<keyword evidence="4 6" id="KW-0862">Zinc</keyword>
<evidence type="ECO:0000256" key="3">
    <source>
        <dbReference type="ARBA" id="ARBA00022771"/>
    </source>
</evidence>
<dbReference type="GO" id="GO:0061630">
    <property type="term" value="F:ubiquitin protein ligase activity"/>
    <property type="evidence" value="ECO:0007669"/>
    <property type="project" value="UniProtKB-EC"/>
</dbReference>
<dbReference type="GO" id="GO:0033503">
    <property type="term" value="C:HULC complex"/>
    <property type="evidence" value="ECO:0007669"/>
    <property type="project" value="TreeGrafter"/>
</dbReference>
<reference evidence="8" key="1">
    <citation type="submission" date="2018-02" db="EMBL/GenBank/DDBJ databases">
        <title>Rhizophora mucronata_Transcriptome.</title>
        <authorList>
            <person name="Meera S.P."/>
            <person name="Sreeshan A."/>
            <person name="Augustine A."/>
        </authorList>
    </citation>
    <scope>NUCLEOTIDE SEQUENCE</scope>
    <source>
        <tissue evidence="8">Leaf</tissue>
    </source>
</reference>
<evidence type="ECO:0000256" key="7">
    <source>
        <dbReference type="SAM" id="Coils"/>
    </source>
</evidence>
<dbReference type="UniPathway" id="UPA00143"/>
<keyword evidence="6" id="KW-0833">Ubl conjugation pathway</keyword>
<dbReference type="PANTHER" id="PTHR23163:SF0">
    <property type="entry name" value="E3 UBIQUITIN-PROTEIN LIGASE BRE1"/>
    <property type="match status" value="1"/>
</dbReference>
<comment type="subcellular location">
    <subcellularLocation>
        <location evidence="1 6">Nucleus</location>
    </subcellularLocation>
</comment>
<dbReference type="GO" id="GO:0016567">
    <property type="term" value="P:protein ubiquitination"/>
    <property type="evidence" value="ECO:0007669"/>
    <property type="project" value="UniProtKB-UniRule"/>
</dbReference>
<name>A0A2P2K268_RHIMU</name>
<comment type="similarity">
    <text evidence="6">Belongs to the BRE1 family.</text>
</comment>
<dbReference type="AlphaFoldDB" id="A0A2P2K268"/>
<dbReference type="InterPro" id="IPR013956">
    <property type="entry name" value="E3_ubiquit_lig_Bre1"/>
</dbReference>
<keyword evidence="6 7" id="KW-0175">Coiled coil</keyword>
<keyword evidence="2 6" id="KW-0479">Metal-binding</keyword>
<dbReference type="GO" id="GO:0006325">
    <property type="term" value="P:chromatin organization"/>
    <property type="evidence" value="ECO:0007669"/>
    <property type="project" value="UniProtKB-KW"/>
</dbReference>
<evidence type="ECO:0000313" key="8">
    <source>
        <dbReference type="EMBL" id="MBW99778.1"/>
    </source>
</evidence>
<dbReference type="EMBL" id="GGEC01019295">
    <property type="protein sequence ID" value="MBW99778.1"/>
    <property type="molecule type" value="Transcribed_RNA"/>
</dbReference>
<proteinExistence type="inferred from homology"/>
<keyword evidence="6" id="KW-0156">Chromatin regulator</keyword>
<evidence type="ECO:0000256" key="2">
    <source>
        <dbReference type="ARBA" id="ARBA00022723"/>
    </source>
</evidence>
<keyword evidence="6" id="KW-0808">Transferase</keyword>